<sequence>MAKLSDLPSKVADVLYDNLDTSSLLALRFVNRALKQKTESNFFSLFLSIKLSFCQASLDDLDEISQVDGIARKVEHITFGTETLDQYRHAVDFLEGPDVEKPQVTYDSWLETEMIAGSELVTELREILLRFRNLNRVTLEDRPSGQNAQGYEDYRPSLASVKIKRLTGVDLRWNGPYSEPDDSPDSGRYTFPFSSRQFVYAVVLALLRDLDIAGKRLALDLIVGGYTLSNGKSHFAQPFDPRKALPRRAVKRYLRHFEIRDVETANVPLTDFLSKISFTRVIFNRCPFRGDHLLHAFHGFKAIEIRNCSHLVDLGIIIHRTRNTLRSLTLSSVEMQVWNGGQIYWGQFLRALCAAPALRHLELTDLRTGVLSCSGILQDGVEADSALYTVTWEGNEGIKAGAQALSKVVDQFASLTHEVPPLVNLMEAHVAYLAGR</sequence>
<dbReference type="OrthoDB" id="5279008at2759"/>
<organism evidence="2 3">
    <name type="scientific">Trematosphaeria pertusa</name>
    <dbReference type="NCBI Taxonomy" id="390896"/>
    <lineage>
        <taxon>Eukaryota</taxon>
        <taxon>Fungi</taxon>
        <taxon>Dikarya</taxon>
        <taxon>Ascomycota</taxon>
        <taxon>Pezizomycotina</taxon>
        <taxon>Dothideomycetes</taxon>
        <taxon>Pleosporomycetidae</taxon>
        <taxon>Pleosporales</taxon>
        <taxon>Massarineae</taxon>
        <taxon>Trematosphaeriaceae</taxon>
        <taxon>Trematosphaeria</taxon>
    </lineage>
</organism>
<dbReference type="RefSeq" id="XP_033678417.1">
    <property type="nucleotide sequence ID" value="XM_033835926.1"/>
</dbReference>
<dbReference type="PROSITE" id="PS50181">
    <property type="entry name" value="FBOX"/>
    <property type="match status" value="1"/>
</dbReference>
<dbReference type="Proteomes" id="UP000800094">
    <property type="component" value="Unassembled WGS sequence"/>
</dbReference>
<dbReference type="InterPro" id="IPR001810">
    <property type="entry name" value="F-box_dom"/>
</dbReference>
<evidence type="ECO:0000259" key="1">
    <source>
        <dbReference type="PROSITE" id="PS50181"/>
    </source>
</evidence>
<evidence type="ECO:0000313" key="2">
    <source>
        <dbReference type="EMBL" id="KAF2243413.1"/>
    </source>
</evidence>
<protein>
    <recommendedName>
        <fullName evidence="1">F-box domain-containing protein</fullName>
    </recommendedName>
</protein>
<keyword evidence="3" id="KW-1185">Reference proteome</keyword>
<accession>A0A6A6I0J7</accession>
<proteinExistence type="predicted"/>
<dbReference type="AlphaFoldDB" id="A0A6A6I0J7"/>
<name>A0A6A6I0J7_9PLEO</name>
<gene>
    <name evidence="2" type="ORF">BU26DRAFT_609465</name>
</gene>
<feature type="domain" description="F-box" evidence="1">
    <location>
        <begin position="1"/>
        <end position="49"/>
    </location>
</feature>
<dbReference type="EMBL" id="ML987205">
    <property type="protein sequence ID" value="KAF2243413.1"/>
    <property type="molecule type" value="Genomic_DNA"/>
</dbReference>
<dbReference type="GeneID" id="54589256"/>
<reference evidence="2" key="1">
    <citation type="journal article" date="2020" name="Stud. Mycol.">
        <title>101 Dothideomycetes genomes: a test case for predicting lifestyles and emergence of pathogens.</title>
        <authorList>
            <person name="Haridas S."/>
            <person name="Albert R."/>
            <person name="Binder M."/>
            <person name="Bloem J."/>
            <person name="Labutti K."/>
            <person name="Salamov A."/>
            <person name="Andreopoulos B."/>
            <person name="Baker S."/>
            <person name="Barry K."/>
            <person name="Bills G."/>
            <person name="Bluhm B."/>
            <person name="Cannon C."/>
            <person name="Castanera R."/>
            <person name="Culley D."/>
            <person name="Daum C."/>
            <person name="Ezra D."/>
            <person name="Gonzalez J."/>
            <person name="Henrissat B."/>
            <person name="Kuo A."/>
            <person name="Liang C."/>
            <person name="Lipzen A."/>
            <person name="Lutzoni F."/>
            <person name="Magnuson J."/>
            <person name="Mondo S."/>
            <person name="Nolan M."/>
            <person name="Ohm R."/>
            <person name="Pangilinan J."/>
            <person name="Park H.-J."/>
            <person name="Ramirez L."/>
            <person name="Alfaro M."/>
            <person name="Sun H."/>
            <person name="Tritt A."/>
            <person name="Yoshinaga Y."/>
            <person name="Zwiers L.-H."/>
            <person name="Turgeon B."/>
            <person name="Goodwin S."/>
            <person name="Spatafora J."/>
            <person name="Crous P."/>
            <person name="Grigoriev I."/>
        </authorList>
    </citation>
    <scope>NUCLEOTIDE SEQUENCE</scope>
    <source>
        <strain evidence="2">CBS 122368</strain>
    </source>
</reference>
<evidence type="ECO:0000313" key="3">
    <source>
        <dbReference type="Proteomes" id="UP000800094"/>
    </source>
</evidence>